<dbReference type="PROSITE" id="PS50240">
    <property type="entry name" value="TRYPSIN_DOM"/>
    <property type="match status" value="1"/>
</dbReference>
<accession>A0A1R1XEV2</accession>
<dbReference type="InterPro" id="IPR043504">
    <property type="entry name" value="Peptidase_S1_PA_chymotrypsin"/>
</dbReference>
<dbReference type="OrthoDB" id="6380398at2759"/>
<evidence type="ECO:0000256" key="1">
    <source>
        <dbReference type="ARBA" id="ARBA00023157"/>
    </source>
</evidence>
<name>A0A1R1XEV2_9FUNG</name>
<organism evidence="4 5">
    <name type="scientific">Smittium culicis</name>
    <dbReference type="NCBI Taxonomy" id="133412"/>
    <lineage>
        <taxon>Eukaryota</taxon>
        <taxon>Fungi</taxon>
        <taxon>Fungi incertae sedis</taxon>
        <taxon>Zoopagomycota</taxon>
        <taxon>Kickxellomycotina</taxon>
        <taxon>Harpellomycetes</taxon>
        <taxon>Harpellales</taxon>
        <taxon>Legeriomycetaceae</taxon>
        <taxon>Smittium</taxon>
    </lineage>
</organism>
<keyword evidence="5" id="KW-1185">Reference proteome</keyword>
<dbReference type="InterPro" id="IPR001254">
    <property type="entry name" value="Trypsin_dom"/>
</dbReference>
<comment type="caution">
    <text evidence="4">The sequence shown here is derived from an EMBL/GenBank/DDBJ whole genome shotgun (WGS) entry which is preliminary data.</text>
</comment>
<evidence type="ECO:0000256" key="2">
    <source>
        <dbReference type="SAM" id="SignalP"/>
    </source>
</evidence>
<feature type="signal peptide" evidence="2">
    <location>
        <begin position="1"/>
        <end position="19"/>
    </location>
</feature>
<sequence length="111" mass="12290">MKFLNLSVYAGFFSVLASARRIERIVGGVDAKPGDFQFAVFIINESLQSVCGGSLISNQWVVTAAHCMTETALRRIKIVVGKNDVRGQTGVPVSEGYIHAKYDPKRFHVRF</sequence>
<dbReference type="PROSITE" id="PS00134">
    <property type="entry name" value="TRYPSIN_HIS"/>
    <property type="match status" value="1"/>
</dbReference>
<evidence type="ECO:0000313" key="5">
    <source>
        <dbReference type="Proteomes" id="UP000187283"/>
    </source>
</evidence>
<feature type="domain" description="Peptidase S1" evidence="3">
    <location>
        <begin position="25"/>
        <end position="111"/>
    </location>
</feature>
<dbReference type="SUPFAM" id="SSF50494">
    <property type="entry name" value="Trypsin-like serine proteases"/>
    <property type="match status" value="1"/>
</dbReference>
<gene>
    <name evidence="4" type="ORF">AYI70_g8696</name>
</gene>
<dbReference type="PANTHER" id="PTHR24276:SF96">
    <property type="entry name" value="PEPTIDASE S1 DOMAIN-CONTAINING PROTEIN"/>
    <property type="match status" value="1"/>
</dbReference>
<evidence type="ECO:0000313" key="4">
    <source>
        <dbReference type="EMBL" id="OMJ13126.1"/>
    </source>
</evidence>
<dbReference type="FunFam" id="2.40.10.10:FF:000068">
    <property type="entry name" value="transmembrane protease serine 2"/>
    <property type="match status" value="1"/>
</dbReference>
<reference evidence="4 5" key="1">
    <citation type="submission" date="2017-01" db="EMBL/GenBank/DDBJ databases">
        <authorList>
            <person name="Mah S.A."/>
            <person name="Swanson W.J."/>
            <person name="Moy G.W."/>
            <person name="Vacquier V.D."/>
        </authorList>
    </citation>
    <scope>NUCLEOTIDE SEQUENCE [LARGE SCALE GENOMIC DNA]</scope>
    <source>
        <strain evidence="4 5">GSMNP</strain>
    </source>
</reference>
<dbReference type="STRING" id="133412.A0A1R1XEV2"/>
<dbReference type="AlphaFoldDB" id="A0A1R1XEV2"/>
<keyword evidence="1" id="KW-1015">Disulfide bond</keyword>
<dbReference type="GO" id="GO:0006508">
    <property type="term" value="P:proteolysis"/>
    <property type="evidence" value="ECO:0007669"/>
    <property type="project" value="InterPro"/>
</dbReference>
<dbReference type="Pfam" id="PF00089">
    <property type="entry name" value="Trypsin"/>
    <property type="match status" value="1"/>
</dbReference>
<dbReference type="Proteomes" id="UP000187283">
    <property type="component" value="Unassembled WGS sequence"/>
</dbReference>
<dbReference type="InterPro" id="IPR050430">
    <property type="entry name" value="Peptidase_S1"/>
</dbReference>
<dbReference type="EMBL" id="LSSN01003622">
    <property type="protein sequence ID" value="OMJ13126.1"/>
    <property type="molecule type" value="Genomic_DNA"/>
</dbReference>
<dbReference type="InterPro" id="IPR009003">
    <property type="entry name" value="Peptidase_S1_PA"/>
</dbReference>
<dbReference type="PANTHER" id="PTHR24276">
    <property type="entry name" value="POLYSERASE-RELATED"/>
    <property type="match status" value="1"/>
</dbReference>
<keyword evidence="2" id="KW-0732">Signal</keyword>
<protein>
    <submittedName>
        <fullName evidence="4">Coagulation factor IX</fullName>
    </submittedName>
</protein>
<proteinExistence type="predicted"/>
<evidence type="ECO:0000259" key="3">
    <source>
        <dbReference type="PROSITE" id="PS50240"/>
    </source>
</evidence>
<dbReference type="Gene3D" id="2.40.10.10">
    <property type="entry name" value="Trypsin-like serine proteases"/>
    <property type="match status" value="1"/>
</dbReference>
<feature type="chain" id="PRO_5010167200" evidence="2">
    <location>
        <begin position="20"/>
        <end position="111"/>
    </location>
</feature>
<dbReference type="InterPro" id="IPR018114">
    <property type="entry name" value="TRYPSIN_HIS"/>
</dbReference>
<dbReference type="GO" id="GO:0004252">
    <property type="term" value="F:serine-type endopeptidase activity"/>
    <property type="evidence" value="ECO:0007669"/>
    <property type="project" value="InterPro"/>
</dbReference>